<reference evidence="15" key="1">
    <citation type="submission" date="2018-06" db="EMBL/GenBank/DDBJ databases">
        <title>The Anaplasma ovis genome reveals a high proportion of pseudogenes.</title>
        <authorList>
            <person name="Liu Z."/>
            <person name="Peasley A.M."/>
            <person name="Yang J."/>
            <person name="Li Y."/>
            <person name="Guan G."/>
            <person name="Luo J."/>
            <person name="Yin H."/>
            <person name="Brayton K.A."/>
        </authorList>
    </citation>
    <scope>NUCLEOTIDE SEQUENCE [LARGE SCALE GENOMIC DNA]</scope>
    <source>
        <strain evidence="15">Haibei</strain>
    </source>
</reference>
<feature type="binding site" evidence="12">
    <location>
        <position position="201"/>
    </location>
    <ligand>
        <name>[4Fe-4S] cluster</name>
        <dbReference type="ChEBI" id="CHEBI:49883"/>
    </ligand>
</feature>
<feature type="binding site" evidence="12">
    <location>
        <position position="185"/>
    </location>
    <ligand>
        <name>[4Fe-4S] cluster</name>
        <dbReference type="ChEBI" id="CHEBI:49883"/>
    </ligand>
</feature>
<evidence type="ECO:0000256" key="8">
    <source>
        <dbReference type="ARBA" id="ARBA00023125"/>
    </source>
</evidence>
<dbReference type="EMBL" id="CP015994">
    <property type="protein sequence ID" value="ASI47533.1"/>
    <property type="molecule type" value="Genomic_DNA"/>
</dbReference>
<dbReference type="Proteomes" id="UP000259762">
    <property type="component" value="Chromosome"/>
</dbReference>
<feature type="binding site" evidence="12">
    <location>
        <position position="195"/>
    </location>
    <ligand>
        <name>[4Fe-4S] cluster</name>
        <dbReference type="ChEBI" id="CHEBI:49883"/>
    </ligand>
</feature>
<dbReference type="GO" id="GO:0003677">
    <property type="term" value="F:DNA binding"/>
    <property type="evidence" value="ECO:0007669"/>
    <property type="project" value="UniProtKB-UniRule"/>
</dbReference>
<dbReference type="InterPro" id="IPR023170">
    <property type="entry name" value="HhH_base_excis_C"/>
</dbReference>
<dbReference type="Gene3D" id="1.10.340.30">
    <property type="entry name" value="Hypothetical protein, domain 2"/>
    <property type="match status" value="1"/>
</dbReference>
<evidence type="ECO:0000256" key="10">
    <source>
        <dbReference type="ARBA" id="ARBA00023239"/>
    </source>
</evidence>
<dbReference type="InterPro" id="IPR011257">
    <property type="entry name" value="DNA_glycosylase"/>
</dbReference>
<keyword evidence="4 12" id="KW-0227">DNA damage</keyword>
<name>A0A2Z2L7N3_9RICK</name>
<gene>
    <name evidence="12" type="primary">nth</name>
    <name evidence="14" type="ORF">AOV_01210</name>
</gene>
<evidence type="ECO:0000256" key="4">
    <source>
        <dbReference type="ARBA" id="ARBA00022763"/>
    </source>
</evidence>
<dbReference type="PROSITE" id="PS01155">
    <property type="entry name" value="ENDONUCLEASE_III_2"/>
    <property type="match status" value="1"/>
</dbReference>
<dbReference type="PANTHER" id="PTHR10359">
    <property type="entry name" value="A/G-SPECIFIC ADENINE GLYCOSYLASE/ENDONUCLEASE III"/>
    <property type="match status" value="1"/>
</dbReference>
<dbReference type="GO" id="GO:0006285">
    <property type="term" value="P:base-excision repair, AP site formation"/>
    <property type="evidence" value="ECO:0007669"/>
    <property type="project" value="TreeGrafter"/>
</dbReference>
<evidence type="ECO:0000256" key="1">
    <source>
        <dbReference type="ARBA" id="ARBA00008343"/>
    </source>
</evidence>
<dbReference type="AlphaFoldDB" id="A0A2Z2L7N3"/>
<dbReference type="KEGG" id="aoh:AOV_01210"/>
<reference evidence="14 15" key="2">
    <citation type="journal article" date="2019" name="BMC Genomics">
        <title>The Anaplasma ovis genome reveals a high proportion of pseudogenes.</title>
        <authorList>
            <person name="Liu Z."/>
            <person name="Peasley A.M."/>
            <person name="Yang J."/>
            <person name="Li Y."/>
            <person name="Guan G."/>
            <person name="Luo J."/>
            <person name="Yin H."/>
            <person name="Brayton K.A."/>
        </authorList>
    </citation>
    <scope>NUCLEOTIDE SEQUENCE [LARGE SCALE GENOMIC DNA]</scope>
    <source>
        <strain evidence="14 15">Haibei</strain>
    </source>
</reference>
<feature type="domain" description="HhH-GPD" evidence="13">
    <location>
        <begin position="36"/>
        <end position="183"/>
    </location>
</feature>
<dbReference type="InterPro" id="IPR003651">
    <property type="entry name" value="Endonuclease3_FeS-loop_motif"/>
</dbReference>
<dbReference type="PIRSF" id="PIRSF001435">
    <property type="entry name" value="Nth"/>
    <property type="match status" value="1"/>
</dbReference>
<comment type="cofactor">
    <cofactor evidence="12">
        <name>[4Fe-4S] cluster</name>
        <dbReference type="ChEBI" id="CHEBI:49883"/>
    </cofactor>
    <text evidence="12">Binds 1 [4Fe-4S] cluster.</text>
</comment>
<dbReference type="Pfam" id="PF00730">
    <property type="entry name" value="HhH-GPD"/>
    <property type="match status" value="1"/>
</dbReference>
<keyword evidence="3 12" id="KW-0479">Metal-binding</keyword>
<dbReference type="HAMAP" id="MF_00942">
    <property type="entry name" value="Nth"/>
    <property type="match status" value="1"/>
</dbReference>
<evidence type="ECO:0000256" key="7">
    <source>
        <dbReference type="ARBA" id="ARBA00023014"/>
    </source>
</evidence>
<dbReference type="NCBIfam" id="TIGR01083">
    <property type="entry name" value="nth"/>
    <property type="match status" value="1"/>
</dbReference>
<dbReference type="InterPro" id="IPR005759">
    <property type="entry name" value="Nth"/>
</dbReference>
<evidence type="ECO:0000256" key="2">
    <source>
        <dbReference type="ARBA" id="ARBA00022485"/>
    </source>
</evidence>
<keyword evidence="11 12" id="KW-0326">Glycosidase</keyword>
<comment type="similarity">
    <text evidence="1 12">Belongs to the Nth/MutY family.</text>
</comment>
<dbReference type="GO" id="GO:0140078">
    <property type="term" value="F:class I DNA-(apurinic or apyrimidinic site) endonuclease activity"/>
    <property type="evidence" value="ECO:0007669"/>
    <property type="project" value="UniProtKB-EC"/>
</dbReference>
<accession>A0A2Z2L7N3</accession>
<dbReference type="GO" id="GO:0019104">
    <property type="term" value="F:DNA N-glycosylase activity"/>
    <property type="evidence" value="ECO:0007669"/>
    <property type="project" value="UniProtKB-UniRule"/>
</dbReference>
<evidence type="ECO:0000256" key="6">
    <source>
        <dbReference type="ARBA" id="ARBA00023004"/>
    </source>
</evidence>
<keyword evidence="10 12" id="KW-0456">Lyase</keyword>
<comment type="catalytic activity">
    <reaction evidence="12">
        <text>2'-deoxyribonucleotide-(2'-deoxyribose 5'-phosphate)-2'-deoxyribonucleotide-DNA = a 3'-end 2'-deoxyribonucleotide-(2,3-dehydro-2,3-deoxyribose 5'-phosphate)-DNA + a 5'-end 5'-phospho-2'-deoxyribonucleoside-DNA + H(+)</text>
        <dbReference type="Rhea" id="RHEA:66592"/>
        <dbReference type="Rhea" id="RHEA-COMP:13180"/>
        <dbReference type="Rhea" id="RHEA-COMP:16897"/>
        <dbReference type="Rhea" id="RHEA-COMP:17067"/>
        <dbReference type="ChEBI" id="CHEBI:15378"/>
        <dbReference type="ChEBI" id="CHEBI:136412"/>
        <dbReference type="ChEBI" id="CHEBI:157695"/>
        <dbReference type="ChEBI" id="CHEBI:167181"/>
        <dbReference type="EC" id="4.2.99.18"/>
    </reaction>
</comment>
<dbReference type="GO" id="GO:0046872">
    <property type="term" value="F:metal ion binding"/>
    <property type="evidence" value="ECO:0007669"/>
    <property type="project" value="UniProtKB-KW"/>
</dbReference>
<evidence type="ECO:0000256" key="12">
    <source>
        <dbReference type="HAMAP-Rule" id="MF_00942"/>
    </source>
</evidence>
<organism evidence="14 15">
    <name type="scientific">Anaplasma ovis str. Haibei</name>
    <dbReference type="NCBI Taxonomy" id="1248439"/>
    <lineage>
        <taxon>Bacteria</taxon>
        <taxon>Pseudomonadati</taxon>
        <taxon>Pseudomonadota</taxon>
        <taxon>Alphaproteobacteria</taxon>
        <taxon>Rickettsiales</taxon>
        <taxon>Anaplasmataceae</taxon>
        <taxon>Anaplasma</taxon>
    </lineage>
</organism>
<evidence type="ECO:0000256" key="9">
    <source>
        <dbReference type="ARBA" id="ARBA00023204"/>
    </source>
</evidence>
<comment type="function">
    <text evidence="12">DNA repair enzyme that has both DNA N-glycosylase activity and AP-lyase activity. The DNA N-glycosylase activity releases various damaged pyrimidines from DNA by cleaving the N-glycosidic bond, leaving an AP (apurinic/apyrimidinic) site. The AP-lyase activity cleaves the phosphodiester bond 3' to the AP site by a beta-elimination, leaving a 3'-terminal unsaturated sugar and a product with a terminal 5'-phosphate.</text>
</comment>
<dbReference type="GO" id="GO:0051539">
    <property type="term" value="F:4 iron, 4 sulfur cluster binding"/>
    <property type="evidence" value="ECO:0007669"/>
    <property type="project" value="UniProtKB-UniRule"/>
</dbReference>
<evidence type="ECO:0000256" key="11">
    <source>
        <dbReference type="ARBA" id="ARBA00023295"/>
    </source>
</evidence>
<keyword evidence="6 12" id="KW-0408">Iron</keyword>
<keyword evidence="2 12" id="KW-0004">4Fe-4S</keyword>
<keyword evidence="14" id="KW-0255">Endonuclease</keyword>
<keyword evidence="5 12" id="KW-0378">Hydrolase</keyword>
<dbReference type="PANTHER" id="PTHR10359:SF18">
    <property type="entry name" value="ENDONUCLEASE III"/>
    <property type="match status" value="1"/>
</dbReference>
<dbReference type="EC" id="4.2.99.18" evidence="12"/>
<dbReference type="CDD" id="cd00056">
    <property type="entry name" value="ENDO3c"/>
    <property type="match status" value="1"/>
</dbReference>
<dbReference type="InterPro" id="IPR004036">
    <property type="entry name" value="Endonuclease-III-like_CS2"/>
</dbReference>
<dbReference type="FunFam" id="1.10.1670.10:FF:000001">
    <property type="entry name" value="Endonuclease III"/>
    <property type="match status" value="1"/>
</dbReference>
<dbReference type="OrthoDB" id="9800977at2"/>
<protein>
    <recommendedName>
        <fullName evidence="12">Endonuclease III</fullName>
        <ecNumber evidence="12">4.2.99.18</ecNumber>
    </recommendedName>
    <alternativeName>
        <fullName evidence="12">DNA-(apurinic or apyrimidinic site) lyase</fullName>
    </alternativeName>
</protein>
<proteinExistence type="inferred from homology"/>
<keyword evidence="15" id="KW-1185">Reference proteome</keyword>
<dbReference type="SUPFAM" id="SSF48150">
    <property type="entry name" value="DNA-glycosylase"/>
    <property type="match status" value="1"/>
</dbReference>
<sequence>MKDVDLLFSRFSEDNPHPRIELRYRNEFTLLVAIVLSARTTDVSVNKITDKLFDVADSPQKMLALGESGLKGYINSIGLYNSKAKNIIQLSEILVKDHGGTVPRDFTTLTDLPGVGRKSASVFLNSAFGIPAIAVDTHVFRVSNRIGLVKESTVLGVENSLNRVVPEKWKLYAHHWLVLHGRYVCKARAPLCNKCVVSDLCHSRDQWSQN</sequence>
<evidence type="ECO:0000313" key="14">
    <source>
        <dbReference type="EMBL" id="ASI47533.1"/>
    </source>
</evidence>
<dbReference type="SMART" id="SM00478">
    <property type="entry name" value="ENDO3c"/>
    <property type="match status" value="1"/>
</dbReference>
<evidence type="ECO:0000259" key="13">
    <source>
        <dbReference type="SMART" id="SM00478"/>
    </source>
</evidence>
<dbReference type="Gene3D" id="1.10.1670.10">
    <property type="entry name" value="Helix-hairpin-Helix base-excision DNA repair enzymes (C-terminal)"/>
    <property type="match status" value="1"/>
</dbReference>
<keyword evidence="14" id="KW-0540">Nuclease</keyword>
<dbReference type="SMART" id="SM00525">
    <property type="entry name" value="FES"/>
    <property type="match status" value="1"/>
</dbReference>
<keyword evidence="9 12" id="KW-0234">DNA repair</keyword>
<dbReference type="RefSeq" id="WP_075138808.1">
    <property type="nucleotide sequence ID" value="NZ_CP015994.1"/>
</dbReference>
<keyword evidence="7 12" id="KW-0411">Iron-sulfur</keyword>
<evidence type="ECO:0000256" key="3">
    <source>
        <dbReference type="ARBA" id="ARBA00022723"/>
    </source>
</evidence>
<evidence type="ECO:0000256" key="5">
    <source>
        <dbReference type="ARBA" id="ARBA00022801"/>
    </source>
</evidence>
<feature type="binding site" evidence="12">
    <location>
        <position position="192"/>
    </location>
    <ligand>
        <name>[4Fe-4S] cluster</name>
        <dbReference type="ChEBI" id="CHEBI:49883"/>
    </ligand>
</feature>
<dbReference type="FunFam" id="1.10.340.30:FF:000001">
    <property type="entry name" value="Endonuclease III"/>
    <property type="match status" value="1"/>
</dbReference>
<evidence type="ECO:0000313" key="15">
    <source>
        <dbReference type="Proteomes" id="UP000259762"/>
    </source>
</evidence>
<keyword evidence="8 12" id="KW-0238">DNA-binding</keyword>
<dbReference type="InterPro" id="IPR003265">
    <property type="entry name" value="HhH-GPD_domain"/>
</dbReference>